<accession>A0AAU8NH01</accession>
<protein>
    <recommendedName>
        <fullName evidence="2">Secreted protein</fullName>
    </recommendedName>
</protein>
<gene>
    <name evidence="1" type="ORF">ABXS70_05700</name>
</gene>
<dbReference type="AlphaFoldDB" id="A0AAU8NH01"/>
<evidence type="ECO:0000313" key="1">
    <source>
        <dbReference type="EMBL" id="XCP96205.1"/>
    </source>
</evidence>
<name>A0AAU8NH01_9BACL</name>
<organism evidence="1">
    <name type="scientific">Paenibacillus sp. AN1007</name>
    <dbReference type="NCBI Taxonomy" id="3151385"/>
    <lineage>
        <taxon>Bacteria</taxon>
        <taxon>Bacillati</taxon>
        <taxon>Bacillota</taxon>
        <taxon>Bacilli</taxon>
        <taxon>Bacillales</taxon>
        <taxon>Paenibacillaceae</taxon>
        <taxon>Paenibacillus</taxon>
    </lineage>
</organism>
<reference evidence="1" key="1">
    <citation type="submission" date="2024-05" db="EMBL/GenBank/DDBJ databases">
        <title>Draft genome assemblies of 36 bacteria isolated from hibernating arctic ground squirrels.</title>
        <authorList>
            <person name="McKee H."/>
            <person name="Mullen L."/>
            <person name="Drown D.M."/>
            <person name="Duddleston K.N."/>
        </authorList>
    </citation>
    <scope>NUCLEOTIDE SEQUENCE</scope>
    <source>
        <strain evidence="1">AN1007</strain>
    </source>
</reference>
<evidence type="ECO:0008006" key="2">
    <source>
        <dbReference type="Google" id="ProtNLM"/>
    </source>
</evidence>
<dbReference type="EMBL" id="CP159992">
    <property type="protein sequence ID" value="XCP96205.1"/>
    <property type="molecule type" value="Genomic_DNA"/>
</dbReference>
<proteinExistence type="predicted"/>
<sequence>MVTAVVLEDVVLTSALAGVLVEVLLDAAAAVLSADLVPVDFAGAADVLAVGVAVDFIVDFAADPAFCVSAGFTELTTGAAAAKALPAPPIKLNAAAKAATFFVHFFMIGHLIL</sequence>
<dbReference type="RefSeq" id="WP_366294617.1">
    <property type="nucleotide sequence ID" value="NZ_CP159992.1"/>
</dbReference>